<sequence length="300" mass="31320">MKSLGRLWGTGLVLASVLVSAKADIELTSVVYFNAEDSCQDAVGPPPLVSATVASSCEDLTTCELTDGAYHNTICVTTDGSTSGEFYSMFLSCGRFPANGKCNTDGATSFVATIAGTGDATLMFYADTECTPGQENGGLKQLSLDQDTSKSACLDDSNGAYSMAYGSGVTVIDSSGSTSSSGPTNANSGGEGSTTGKYTVGAFFEDSECNQPTSVSIGTRDCSADFTASCMKVTEHYIQTSCTEDYLEYASAAFDGTPYLVEKHYDKESCTTEDHAMVYKADNACHTLSMTGAPQLHSNT</sequence>
<proteinExistence type="predicted"/>
<evidence type="ECO:0000256" key="1">
    <source>
        <dbReference type="SAM" id="MobiDB-lite"/>
    </source>
</evidence>
<evidence type="ECO:0000256" key="2">
    <source>
        <dbReference type="SAM" id="SignalP"/>
    </source>
</evidence>
<evidence type="ECO:0000313" key="4">
    <source>
        <dbReference type="Proteomes" id="UP000002640"/>
    </source>
</evidence>
<reference evidence="3 4" key="1">
    <citation type="journal article" date="2006" name="Science">
        <title>Phytophthora genome sequences uncover evolutionary origins and mechanisms of pathogenesis.</title>
        <authorList>
            <person name="Tyler B.M."/>
            <person name="Tripathy S."/>
            <person name="Zhang X."/>
            <person name="Dehal P."/>
            <person name="Jiang R.H."/>
            <person name="Aerts A."/>
            <person name="Arredondo F.D."/>
            <person name="Baxter L."/>
            <person name="Bensasson D."/>
            <person name="Beynon J.L."/>
            <person name="Chapman J."/>
            <person name="Damasceno C.M."/>
            <person name="Dorrance A.E."/>
            <person name="Dou D."/>
            <person name="Dickerman A.W."/>
            <person name="Dubchak I.L."/>
            <person name="Garbelotto M."/>
            <person name="Gijzen M."/>
            <person name="Gordon S.G."/>
            <person name="Govers F."/>
            <person name="Grunwald N.J."/>
            <person name="Huang W."/>
            <person name="Ivors K.L."/>
            <person name="Jones R.W."/>
            <person name="Kamoun S."/>
            <person name="Krampis K."/>
            <person name="Lamour K.H."/>
            <person name="Lee M.K."/>
            <person name="McDonald W.H."/>
            <person name="Medina M."/>
            <person name="Meijer H.J."/>
            <person name="Nordberg E.K."/>
            <person name="Maclean D.J."/>
            <person name="Ospina-Giraldo M.D."/>
            <person name="Morris P.F."/>
            <person name="Phuntumart V."/>
            <person name="Putnam N.H."/>
            <person name="Rash S."/>
            <person name="Rose J.K."/>
            <person name="Sakihama Y."/>
            <person name="Salamov A.A."/>
            <person name="Savidor A."/>
            <person name="Scheuring C.F."/>
            <person name="Smith B.M."/>
            <person name="Sobral B.W."/>
            <person name="Terry A."/>
            <person name="Torto-Alalibo T.A."/>
            <person name="Win J."/>
            <person name="Xu Z."/>
            <person name="Zhang H."/>
            <person name="Grigoriev I.V."/>
            <person name="Rokhsar D.S."/>
            <person name="Boore J.L."/>
        </authorList>
    </citation>
    <scope>NUCLEOTIDE SEQUENCE [LARGE SCALE GENOMIC DNA]</scope>
    <source>
        <strain evidence="3 4">P6497</strain>
    </source>
</reference>
<dbReference type="GeneID" id="20641441"/>
<organism evidence="3 4">
    <name type="scientific">Phytophthora sojae (strain P6497)</name>
    <name type="common">Soybean stem and root rot agent</name>
    <name type="synonym">Phytophthora megasperma f. sp. glycines</name>
    <dbReference type="NCBI Taxonomy" id="1094619"/>
    <lineage>
        <taxon>Eukaryota</taxon>
        <taxon>Sar</taxon>
        <taxon>Stramenopiles</taxon>
        <taxon>Oomycota</taxon>
        <taxon>Peronosporomycetes</taxon>
        <taxon>Peronosporales</taxon>
        <taxon>Peronosporaceae</taxon>
        <taxon>Phytophthora</taxon>
    </lineage>
</organism>
<feature type="chain" id="PRO_5003471436" evidence="2">
    <location>
        <begin position="24"/>
        <end position="300"/>
    </location>
</feature>
<feature type="compositionally biased region" description="Low complexity" evidence="1">
    <location>
        <begin position="174"/>
        <end position="188"/>
    </location>
</feature>
<dbReference type="Proteomes" id="UP000002640">
    <property type="component" value="Unassembled WGS sequence"/>
</dbReference>
<dbReference type="RefSeq" id="XP_009520651.1">
    <property type="nucleotide sequence ID" value="XM_009522356.1"/>
</dbReference>
<evidence type="ECO:0000313" key="3">
    <source>
        <dbReference type="EMBL" id="EGZ25363.1"/>
    </source>
</evidence>
<name>G4YSD2_PHYSP</name>
<dbReference type="KEGG" id="psoj:PHYSODRAFT_297050"/>
<dbReference type="InParanoid" id="G4YSD2"/>
<dbReference type="AlphaFoldDB" id="G4YSD2"/>
<dbReference type="EMBL" id="JH159152">
    <property type="protein sequence ID" value="EGZ25363.1"/>
    <property type="molecule type" value="Genomic_DNA"/>
</dbReference>
<keyword evidence="2" id="KW-0732">Signal</keyword>
<gene>
    <name evidence="3" type="ORF">PHYSODRAFT_297050</name>
</gene>
<accession>G4YSD2</accession>
<keyword evidence="4" id="KW-1185">Reference proteome</keyword>
<feature type="region of interest" description="Disordered" evidence="1">
    <location>
        <begin position="174"/>
        <end position="193"/>
    </location>
</feature>
<protein>
    <submittedName>
        <fullName evidence="3">Uncharacterized protein</fullName>
    </submittedName>
</protein>
<feature type="signal peptide" evidence="2">
    <location>
        <begin position="1"/>
        <end position="23"/>
    </location>
</feature>